<dbReference type="KEGG" id="sgra:EX895_003664"/>
<feature type="region of interest" description="Disordered" evidence="1">
    <location>
        <begin position="173"/>
        <end position="361"/>
    </location>
</feature>
<dbReference type="GeneID" id="40726559"/>
<dbReference type="Proteomes" id="UP000306050">
    <property type="component" value="Chromosome SGRAM_22"/>
</dbReference>
<name>A0A4U7KSJ6_9BASI</name>
<organism evidence="3 4">
    <name type="scientific">Sporisorium graminicola</name>
    <dbReference type="NCBI Taxonomy" id="280036"/>
    <lineage>
        <taxon>Eukaryota</taxon>
        <taxon>Fungi</taxon>
        <taxon>Dikarya</taxon>
        <taxon>Basidiomycota</taxon>
        <taxon>Ustilaginomycotina</taxon>
        <taxon>Ustilaginomycetes</taxon>
        <taxon>Ustilaginales</taxon>
        <taxon>Ustilaginaceae</taxon>
        <taxon>Sporisorium</taxon>
    </lineage>
</organism>
<gene>
    <name evidence="3" type="ORF">EX895_003664</name>
</gene>
<accession>A0A4U7KSJ6</accession>
<feature type="region of interest" description="Disordered" evidence="1">
    <location>
        <begin position="696"/>
        <end position="721"/>
    </location>
</feature>
<keyword evidence="4" id="KW-1185">Reference proteome</keyword>
<feature type="compositionally biased region" description="Basic and acidic residues" evidence="1">
    <location>
        <begin position="195"/>
        <end position="212"/>
    </location>
</feature>
<keyword evidence="2" id="KW-0732">Signal</keyword>
<feature type="compositionally biased region" description="Pro residues" evidence="1">
    <location>
        <begin position="88"/>
        <end position="98"/>
    </location>
</feature>
<evidence type="ECO:0000313" key="3">
    <source>
        <dbReference type="EMBL" id="TKY86987.1"/>
    </source>
</evidence>
<evidence type="ECO:0000256" key="2">
    <source>
        <dbReference type="SAM" id="SignalP"/>
    </source>
</evidence>
<evidence type="ECO:0000313" key="4">
    <source>
        <dbReference type="Proteomes" id="UP000306050"/>
    </source>
</evidence>
<protein>
    <submittedName>
        <fullName evidence="3">Uncharacterized protein</fullName>
    </submittedName>
</protein>
<feature type="region of interest" description="Disordered" evidence="1">
    <location>
        <begin position="22"/>
        <end position="117"/>
    </location>
</feature>
<evidence type="ECO:0000256" key="1">
    <source>
        <dbReference type="SAM" id="MobiDB-lite"/>
    </source>
</evidence>
<feature type="chain" id="PRO_5020500014" evidence="2">
    <location>
        <begin position="23"/>
        <end position="847"/>
    </location>
</feature>
<reference evidence="3 4" key="1">
    <citation type="submission" date="2019-05" db="EMBL/GenBank/DDBJ databases">
        <title>Sporisorium graminicola CBS 10092 draft sequencing and annotation.</title>
        <authorList>
            <person name="Solano-Gonzalez S."/>
            <person name="Caddick M.X."/>
            <person name="Darby A."/>
        </authorList>
    </citation>
    <scope>NUCLEOTIDE SEQUENCE [LARGE SCALE GENOMIC DNA]</scope>
    <source>
        <strain evidence="3 4">CBS 10092</strain>
    </source>
</reference>
<dbReference type="EMBL" id="SRRM01000014">
    <property type="protein sequence ID" value="TKY86987.1"/>
    <property type="molecule type" value="Genomic_DNA"/>
</dbReference>
<dbReference type="AlphaFoldDB" id="A0A4U7KSJ6"/>
<dbReference type="OrthoDB" id="2556838at2759"/>
<dbReference type="RefSeq" id="XP_029738972.1">
    <property type="nucleotide sequence ID" value="XM_029884262.1"/>
</dbReference>
<comment type="caution">
    <text evidence="3">The sequence shown here is derived from an EMBL/GenBank/DDBJ whole genome shotgun (WGS) entry which is preliminary data.</text>
</comment>
<sequence>MILHRAILLASVSLALSLSASASPNPIKRSAEPATPESGPNKPGYDGNIAPGPVFPKIKLHHPPPVVFNANGQRVENRPGMNCRGDPPNFPDCTPPKGSPTSDGSDDSLLEPFKLDTGVKKRQLDGMDDVYARHHPIIEQRSITSDKRALELRGSGDFTDSVDGPSLEEHVLERRGGEYSGSFNDEDSDPNGGENMKDGRDFHVGHNDEGKFPTKRSLPQNQQHVERRYWGVGETAKSPSGALQLGDKHSKRDELNARDANLDDGYNDQDDHDGGEVDGHHGPQLGKAKHVKRNFLSADEFRTYGDPVGREDPDHADDGIEWGPPKRALERRSDAPFPEHGNPIFWHQSGDTGGIPKQPDKHEVHFVGSKRSSKYGQPRTEEAVAPNMLRDTIEKRSPRDWAHFPPDTFSPSSPFFGSPAPDSTWTEAAVRPGQVNKHGLRFTGAKRSVRDVEASPVVFGEHPHDETTIDIYSSLRTQPAGGADGAGLYGKCRCKADPSETLWVNGAPVRSNTCQGKFVAEAEKHGVCNHTTPTTVACVESGGKTSMSDGDTQWWEQQFCQRCNNAGGINDLAFCQGSHHKVEIISTLSKQASGVFYGMCTCPKGPNDLTWDNGPMDKGTCVGKFGVEASKYAQCFVDKHTDTIHCIEVGGKEQMTDGDNEWWEQAFCQRCVDAGGVSEKGFRCPAGYTNTHKLELTPDGGNRANLDGSVHPAGKKRSPLPAPATLEKRVYQKSYDIDVYSTLSSHPNLGSGPTANGAYGHCTCSEEDGDETWVNGAPKSTNSCLAKFVREAQKHGKCETATPDQVTCIENGGSTSMSDGDSEWWQKQLCKRCHDAGGISDPFYKCY</sequence>
<feature type="compositionally biased region" description="Basic and acidic residues" evidence="1">
    <location>
        <begin position="246"/>
        <end position="261"/>
    </location>
</feature>
<feature type="compositionally biased region" description="Basic and acidic residues" evidence="1">
    <location>
        <begin position="299"/>
        <end position="318"/>
    </location>
</feature>
<proteinExistence type="predicted"/>
<feature type="compositionally biased region" description="Basic and acidic residues" evidence="1">
    <location>
        <begin position="272"/>
        <end position="281"/>
    </location>
</feature>
<feature type="signal peptide" evidence="2">
    <location>
        <begin position="1"/>
        <end position="22"/>
    </location>
</feature>